<dbReference type="STRING" id="1888892.BFL28_17320"/>
<dbReference type="InterPro" id="IPR013785">
    <property type="entry name" value="Aldolase_TIM"/>
</dbReference>
<keyword evidence="5 10" id="KW-0028">Amino-acid biosynthesis</keyword>
<dbReference type="InterPro" id="IPR001468">
    <property type="entry name" value="Indole-3-GlycerolPSynthase_CS"/>
</dbReference>
<evidence type="ECO:0000256" key="9">
    <source>
        <dbReference type="ARBA" id="ARBA00023239"/>
    </source>
</evidence>
<name>A0A1E3LUX6_9SPHN</name>
<dbReference type="InterPro" id="IPR013798">
    <property type="entry name" value="Indole-3-glycerol_P_synth_dom"/>
</dbReference>
<dbReference type="InterPro" id="IPR011060">
    <property type="entry name" value="RibuloseP-bd_barrel"/>
</dbReference>
<comment type="similarity">
    <text evidence="10">Belongs to the TrpC family.</text>
</comment>
<dbReference type="Gene3D" id="3.20.20.70">
    <property type="entry name" value="Aldolase class I"/>
    <property type="match status" value="1"/>
</dbReference>
<comment type="catalytic activity">
    <reaction evidence="1 10">
        <text>1-(2-carboxyphenylamino)-1-deoxy-D-ribulose 5-phosphate + H(+) = (1S,2R)-1-C-(indol-3-yl)glycerol 3-phosphate + CO2 + H2O</text>
        <dbReference type="Rhea" id="RHEA:23476"/>
        <dbReference type="ChEBI" id="CHEBI:15377"/>
        <dbReference type="ChEBI" id="CHEBI:15378"/>
        <dbReference type="ChEBI" id="CHEBI:16526"/>
        <dbReference type="ChEBI" id="CHEBI:58613"/>
        <dbReference type="ChEBI" id="CHEBI:58866"/>
        <dbReference type="EC" id="4.1.1.48"/>
    </reaction>
</comment>
<gene>
    <name evidence="10" type="primary">trpC</name>
    <name evidence="12" type="ORF">BFL28_17320</name>
</gene>
<evidence type="ECO:0000256" key="3">
    <source>
        <dbReference type="ARBA" id="ARBA00012362"/>
    </source>
</evidence>
<dbReference type="GO" id="GO:0004425">
    <property type="term" value="F:indole-3-glycerol-phosphate synthase activity"/>
    <property type="evidence" value="ECO:0007669"/>
    <property type="project" value="UniProtKB-UniRule"/>
</dbReference>
<comment type="caution">
    <text evidence="12">The sequence shown here is derived from an EMBL/GenBank/DDBJ whole genome shotgun (WGS) entry which is preliminary data.</text>
</comment>
<proteinExistence type="inferred from homology"/>
<dbReference type="OrthoDB" id="9804217at2"/>
<keyword evidence="7 10" id="KW-0822">Tryptophan biosynthesis</keyword>
<evidence type="ECO:0000256" key="7">
    <source>
        <dbReference type="ARBA" id="ARBA00022822"/>
    </source>
</evidence>
<dbReference type="InterPro" id="IPR045186">
    <property type="entry name" value="Indole-3-glycerol_P_synth"/>
</dbReference>
<evidence type="ECO:0000256" key="8">
    <source>
        <dbReference type="ARBA" id="ARBA00023141"/>
    </source>
</evidence>
<evidence type="ECO:0000313" key="12">
    <source>
        <dbReference type="EMBL" id="ODP37546.1"/>
    </source>
</evidence>
<comment type="pathway">
    <text evidence="2 10">Amino-acid biosynthesis; L-tryptophan biosynthesis; L-tryptophan from chorismate: step 4/5.</text>
</comment>
<accession>A0A1E3LUX6</accession>
<dbReference type="NCBIfam" id="NF001370">
    <property type="entry name" value="PRK00278.1-2"/>
    <property type="match status" value="1"/>
</dbReference>
<evidence type="ECO:0000256" key="1">
    <source>
        <dbReference type="ARBA" id="ARBA00001633"/>
    </source>
</evidence>
<dbReference type="FunFam" id="3.20.20.70:FF:000024">
    <property type="entry name" value="Indole-3-glycerol phosphate synthase"/>
    <property type="match status" value="1"/>
</dbReference>
<dbReference type="GO" id="GO:0004640">
    <property type="term" value="F:phosphoribosylanthranilate isomerase activity"/>
    <property type="evidence" value="ECO:0007669"/>
    <property type="project" value="TreeGrafter"/>
</dbReference>
<dbReference type="NCBIfam" id="NF001373">
    <property type="entry name" value="PRK00278.1-6"/>
    <property type="match status" value="1"/>
</dbReference>
<dbReference type="CDD" id="cd00331">
    <property type="entry name" value="IGPS"/>
    <property type="match status" value="1"/>
</dbReference>
<dbReference type="PANTHER" id="PTHR22854:SF2">
    <property type="entry name" value="INDOLE-3-GLYCEROL-PHOSPHATE SYNTHASE"/>
    <property type="match status" value="1"/>
</dbReference>
<protein>
    <recommendedName>
        <fullName evidence="4 10">Indole-3-glycerol phosphate synthase</fullName>
        <shortName evidence="10">IGPS</shortName>
        <ecNumber evidence="3 10">4.1.1.48</ecNumber>
    </recommendedName>
</protein>
<reference evidence="12 13" key="1">
    <citation type="submission" date="2016-08" db="EMBL/GenBank/DDBJ databases">
        <title>Draft genome of the agarase producing Sphingomonas sp. MCT13.</title>
        <authorList>
            <person name="D'Andrea M.M."/>
            <person name="Rossolini G.M."/>
            <person name="Thaller M.C."/>
        </authorList>
    </citation>
    <scope>NUCLEOTIDE SEQUENCE [LARGE SCALE GENOMIC DNA]</scope>
    <source>
        <strain evidence="12 13">MCT13</strain>
    </source>
</reference>
<dbReference type="GO" id="GO:0000162">
    <property type="term" value="P:L-tryptophan biosynthetic process"/>
    <property type="evidence" value="ECO:0007669"/>
    <property type="project" value="UniProtKB-UniRule"/>
</dbReference>
<dbReference type="RefSeq" id="WP_069320712.1">
    <property type="nucleotide sequence ID" value="NZ_MDDS01000027.1"/>
</dbReference>
<evidence type="ECO:0000256" key="6">
    <source>
        <dbReference type="ARBA" id="ARBA00022793"/>
    </source>
</evidence>
<dbReference type="AlphaFoldDB" id="A0A1E3LUX6"/>
<organism evidence="12 13">
    <name type="scientific">Sphingomonas turrisvirgatae</name>
    <dbReference type="NCBI Taxonomy" id="1888892"/>
    <lineage>
        <taxon>Bacteria</taxon>
        <taxon>Pseudomonadati</taxon>
        <taxon>Pseudomonadota</taxon>
        <taxon>Alphaproteobacteria</taxon>
        <taxon>Sphingomonadales</taxon>
        <taxon>Sphingomonadaceae</taxon>
        <taxon>Sphingomonas</taxon>
    </lineage>
</organism>
<feature type="domain" description="Indole-3-glycerol phosphate synthase" evidence="11">
    <location>
        <begin position="5"/>
        <end position="258"/>
    </location>
</feature>
<dbReference type="Proteomes" id="UP000094487">
    <property type="component" value="Unassembled WGS sequence"/>
</dbReference>
<dbReference type="HAMAP" id="MF_00134_B">
    <property type="entry name" value="IGPS_B"/>
    <property type="match status" value="1"/>
</dbReference>
<evidence type="ECO:0000256" key="5">
    <source>
        <dbReference type="ARBA" id="ARBA00022605"/>
    </source>
</evidence>
<evidence type="ECO:0000256" key="10">
    <source>
        <dbReference type="HAMAP-Rule" id="MF_00134"/>
    </source>
</evidence>
<evidence type="ECO:0000259" key="11">
    <source>
        <dbReference type="Pfam" id="PF00218"/>
    </source>
</evidence>
<dbReference type="UniPathway" id="UPA00035">
    <property type="reaction ID" value="UER00043"/>
</dbReference>
<evidence type="ECO:0000256" key="4">
    <source>
        <dbReference type="ARBA" id="ARBA00018080"/>
    </source>
</evidence>
<dbReference type="EMBL" id="MDDS01000027">
    <property type="protein sequence ID" value="ODP37546.1"/>
    <property type="molecule type" value="Genomic_DNA"/>
</dbReference>
<keyword evidence="9 10" id="KW-0456">Lyase</keyword>
<evidence type="ECO:0000256" key="2">
    <source>
        <dbReference type="ARBA" id="ARBA00004696"/>
    </source>
</evidence>
<dbReference type="SUPFAM" id="SSF51366">
    <property type="entry name" value="Ribulose-phoshate binding barrel"/>
    <property type="match status" value="1"/>
</dbReference>
<dbReference type="PANTHER" id="PTHR22854">
    <property type="entry name" value="TRYPTOPHAN BIOSYNTHESIS PROTEIN"/>
    <property type="match status" value="1"/>
</dbReference>
<dbReference type="EC" id="4.1.1.48" evidence="3 10"/>
<keyword evidence="13" id="KW-1185">Reference proteome</keyword>
<dbReference type="Pfam" id="PF00218">
    <property type="entry name" value="IGPS"/>
    <property type="match status" value="1"/>
</dbReference>
<keyword evidence="8 10" id="KW-0057">Aromatic amino acid biosynthesis</keyword>
<sequence>MSNVLDRILATKAEEVAARKAATPLSDLHARALAQTPPRGFRAALDAKAASGYGLIAEIKKASPSKGLIRPDFDPPAHARAYQAGGAACLSVLTDAPYFQGHEDYLVAARAACKLPVIRKDFMIDPWQAIEARSIGADAILIIVAALEDGQMAEIEDAALTLGMDVLVEVHDEAELDRALTLKSRLIGVNNRNLKDFTVSFDRTYELVGRAPEGCTFVAESGLSTRADLDAMADHGVRCFLIGESLMRQPDVEAATRAMIG</sequence>
<dbReference type="NCBIfam" id="NF001377">
    <property type="entry name" value="PRK00278.2-4"/>
    <property type="match status" value="1"/>
</dbReference>
<keyword evidence="6 10" id="KW-0210">Decarboxylase</keyword>
<evidence type="ECO:0000313" key="13">
    <source>
        <dbReference type="Proteomes" id="UP000094487"/>
    </source>
</evidence>
<dbReference type="PROSITE" id="PS00614">
    <property type="entry name" value="IGPS"/>
    <property type="match status" value="1"/>
</dbReference>